<feature type="transmembrane region" description="Helical" evidence="8">
    <location>
        <begin position="20"/>
        <end position="38"/>
    </location>
</feature>
<gene>
    <name evidence="10" type="ORF">ROR02_07180</name>
</gene>
<evidence type="ECO:0000256" key="3">
    <source>
        <dbReference type="ARBA" id="ARBA00022553"/>
    </source>
</evidence>
<evidence type="ECO:0000256" key="4">
    <source>
        <dbReference type="ARBA" id="ARBA00022679"/>
    </source>
</evidence>
<dbReference type="SUPFAM" id="SSF47384">
    <property type="entry name" value="Homodimeric domain of signal transducing histidine kinase"/>
    <property type="match status" value="1"/>
</dbReference>
<dbReference type="InterPro" id="IPR050736">
    <property type="entry name" value="Sensor_HK_Regulatory"/>
</dbReference>
<evidence type="ECO:0000256" key="8">
    <source>
        <dbReference type="SAM" id="Phobius"/>
    </source>
</evidence>
<keyword evidence="11" id="KW-1185">Reference proteome</keyword>
<dbReference type="Proteomes" id="UP000321567">
    <property type="component" value="Unassembled WGS sequence"/>
</dbReference>
<dbReference type="EC" id="2.7.13.3" evidence="2"/>
<dbReference type="Pfam" id="PF00512">
    <property type="entry name" value="HisKA"/>
    <property type="match status" value="1"/>
</dbReference>
<keyword evidence="8" id="KW-0472">Membrane</keyword>
<organism evidence="10 11">
    <name type="scientific">Pararhodospirillum oryzae</name>
    <dbReference type="NCBI Taxonomy" id="478448"/>
    <lineage>
        <taxon>Bacteria</taxon>
        <taxon>Pseudomonadati</taxon>
        <taxon>Pseudomonadota</taxon>
        <taxon>Alphaproteobacteria</taxon>
        <taxon>Rhodospirillales</taxon>
        <taxon>Rhodospirillaceae</taxon>
        <taxon>Pararhodospirillum</taxon>
    </lineage>
</organism>
<dbReference type="PROSITE" id="PS50109">
    <property type="entry name" value="HIS_KIN"/>
    <property type="match status" value="1"/>
</dbReference>
<dbReference type="InterPro" id="IPR005467">
    <property type="entry name" value="His_kinase_dom"/>
</dbReference>
<evidence type="ECO:0000256" key="1">
    <source>
        <dbReference type="ARBA" id="ARBA00000085"/>
    </source>
</evidence>
<comment type="caution">
    <text evidence="10">The sequence shown here is derived from an EMBL/GenBank/DDBJ whole genome shotgun (WGS) entry which is preliminary data.</text>
</comment>
<feature type="coiled-coil region" evidence="7">
    <location>
        <begin position="214"/>
        <end position="248"/>
    </location>
</feature>
<evidence type="ECO:0000313" key="10">
    <source>
        <dbReference type="EMBL" id="GEO80587.1"/>
    </source>
</evidence>
<dbReference type="InterPro" id="IPR003661">
    <property type="entry name" value="HisK_dim/P_dom"/>
</dbReference>
<name>A0A512H574_9PROT</name>
<dbReference type="FunFam" id="3.30.565.10:FF:000049">
    <property type="entry name" value="Two-component sensor histidine kinase"/>
    <property type="match status" value="1"/>
</dbReference>
<proteinExistence type="predicted"/>
<comment type="catalytic activity">
    <reaction evidence="1">
        <text>ATP + protein L-histidine = ADP + protein N-phospho-L-histidine.</text>
        <dbReference type="EC" id="2.7.13.3"/>
    </reaction>
</comment>
<dbReference type="PRINTS" id="PR00344">
    <property type="entry name" value="BCTRLSENSOR"/>
</dbReference>
<dbReference type="Gene3D" id="1.10.287.130">
    <property type="match status" value="1"/>
</dbReference>
<keyword evidence="5 10" id="KW-0418">Kinase</keyword>
<dbReference type="AlphaFoldDB" id="A0A512H574"/>
<evidence type="ECO:0000259" key="9">
    <source>
        <dbReference type="PROSITE" id="PS50109"/>
    </source>
</evidence>
<dbReference type="GO" id="GO:0000155">
    <property type="term" value="F:phosphorelay sensor kinase activity"/>
    <property type="evidence" value="ECO:0007669"/>
    <property type="project" value="InterPro"/>
</dbReference>
<keyword evidence="8" id="KW-0812">Transmembrane</keyword>
<dbReference type="SUPFAM" id="SSF55874">
    <property type="entry name" value="ATPase domain of HSP90 chaperone/DNA topoisomerase II/histidine kinase"/>
    <property type="match status" value="1"/>
</dbReference>
<dbReference type="Pfam" id="PF02518">
    <property type="entry name" value="HATPase_c"/>
    <property type="match status" value="1"/>
</dbReference>
<dbReference type="InterPro" id="IPR003594">
    <property type="entry name" value="HATPase_dom"/>
</dbReference>
<evidence type="ECO:0000313" key="11">
    <source>
        <dbReference type="Proteomes" id="UP000321567"/>
    </source>
</evidence>
<dbReference type="OrthoDB" id="7267626at2"/>
<feature type="domain" description="Histidine kinase" evidence="9">
    <location>
        <begin position="262"/>
        <end position="476"/>
    </location>
</feature>
<keyword evidence="6" id="KW-0902">Two-component regulatory system</keyword>
<evidence type="ECO:0000256" key="5">
    <source>
        <dbReference type="ARBA" id="ARBA00022777"/>
    </source>
</evidence>
<evidence type="ECO:0000256" key="6">
    <source>
        <dbReference type="ARBA" id="ARBA00023012"/>
    </source>
</evidence>
<sequence length="488" mass="53025">MSGQEGMTPPLALGWVTRRHLLALAVLALLACLSFGAFESQSTRHERVLALTRATSDLGMLAQQAALYTDVLGEIPYRGDGAQGREALREATEALEEAHTLLDQVRPAVKALDLATIAGDIDQRLGLYIAALRTVLVAPDDPRSQADPMIDAARRVVVTEATGALSRDIAHLVERIQDEAVADHDRLRILHGGAFALTLITLLLEALLIFNPMVAQIRTQMRALEGARDDLEAKVRERTRRIDDAREAAVRATRSKSRFLAAVGHDLMQPLRAAAMLTGILDRGAGDPETMRRVIPDLKAAHQAMDRLVRAVIDLSRLDAGTVTPRYEEVVLHDLLERVVAAQARDANAKGLSLRLVRTSLRIRTDPVLLERIVSNLLSNAIRYTLHGGIVVGVRRHADGPALVVADTGVGIATRDRQRIFEEFTRLDHPAGTDDQGLGLGLAIVDRLSRLLGFDLALSSQLGRGTIFSVRLPARIAVPRSPGKTNAS</sequence>
<dbReference type="PANTHER" id="PTHR43711:SF26">
    <property type="entry name" value="SENSOR HISTIDINE KINASE RCSC"/>
    <property type="match status" value="1"/>
</dbReference>
<evidence type="ECO:0000256" key="2">
    <source>
        <dbReference type="ARBA" id="ARBA00012438"/>
    </source>
</evidence>
<dbReference type="Gene3D" id="3.30.565.10">
    <property type="entry name" value="Histidine kinase-like ATPase, C-terminal domain"/>
    <property type="match status" value="1"/>
</dbReference>
<evidence type="ECO:0000256" key="7">
    <source>
        <dbReference type="SAM" id="Coils"/>
    </source>
</evidence>
<keyword evidence="4" id="KW-0808">Transferase</keyword>
<dbReference type="CDD" id="cd00082">
    <property type="entry name" value="HisKA"/>
    <property type="match status" value="1"/>
</dbReference>
<accession>A0A512H574</accession>
<dbReference type="InterPro" id="IPR036890">
    <property type="entry name" value="HATPase_C_sf"/>
</dbReference>
<dbReference type="InterPro" id="IPR036097">
    <property type="entry name" value="HisK_dim/P_sf"/>
</dbReference>
<feature type="transmembrane region" description="Helical" evidence="8">
    <location>
        <begin position="194"/>
        <end position="214"/>
    </location>
</feature>
<keyword evidence="7" id="KW-0175">Coiled coil</keyword>
<keyword evidence="8" id="KW-1133">Transmembrane helix</keyword>
<dbReference type="EMBL" id="BJZO01000012">
    <property type="protein sequence ID" value="GEO80587.1"/>
    <property type="molecule type" value="Genomic_DNA"/>
</dbReference>
<keyword evidence="3" id="KW-0597">Phosphoprotein</keyword>
<protein>
    <recommendedName>
        <fullName evidence="2">histidine kinase</fullName>
        <ecNumber evidence="2">2.7.13.3</ecNumber>
    </recommendedName>
</protein>
<dbReference type="SMART" id="SM00387">
    <property type="entry name" value="HATPase_c"/>
    <property type="match status" value="1"/>
</dbReference>
<dbReference type="PANTHER" id="PTHR43711">
    <property type="entry name" value="TWO-COMPONENT HISTIDINE KINASE"/>
    <property type="match status" value="1"/>
</dbReference>
<dbReference type="CDD" id="cd00075">
    <property type="entry name" value="HATPase"/>
    <property type="match status" value="1"/>
</dbReference>
<dbReference type="InterPro" id="IPR004358">
    <property type="entry name" value="Sig_transdc_His_kin-like_C"/>
</dbReference>
<reference evidence="10 11" key="1">
    <citation type="submission" date="2019-07" db="EMBL/GenBank/DDBJ databases">
        <title>Whole genome shotgun sequence of Rhodospirillum oryzae NBRC 107573.</title>
        <authorList>
            <person name="Hosoyama A."/>
            <person name="Uohara A."/>
            <person name="Ohji S."/>
            <person name="Ichikawa N."/>
        </authorList>
    </citation>
    <scope>NUCLEOTIDE SEQUENCE [LARGE SCALE GENOMIC DNA]</scope>
    <source>
        <strain evidence="10 11">NBRC 107573</strain>
    </source>
</reference>
<dbReference type="SMART" id="SM00388">
    <property type="entry name" value="HisKA"/>
    <property type="match status" value="1"/>
</dbReference>